<dbReference type="InterPro" id="IPR027802">
    <property type="entry name" value="Multi-ubiquitin_dom"/>
</dbReference>
<dbReference type="RefSeq" id="WP_243540705.1">
    <property type="nucleotide sequence ID" value="NZ_CP093442.1"/>
</dbReference>
<sequence>MKDIEVTKQKTRIHIDREEFESKNPTTGKALYKLADIPDNRELFKSVTGDSEDFLISRDDHEVVLHEDDHFYTQKEVPIIVNGKRKETVQYDLSFDELVKLAFENPPYGPNTLFTITYRNGPKKNPEGTLTAGHSVRIKKGMVFNVTATDKS</sequence>
<proteinExistence type="predicted"/>
<evidence type="ECO:0000313" key="2">
    <source>
        <dbReference type="EMBL" id="UOF02886.1"/>
    </source>
</evidence>
<protein>
    <submittedName>
        <fullName evidence="2">Multiubiquitin domain-containing protein</fullName>
    </submittedName>
</protein>
<keyword evidence="3" id="KW-1185">Reference proteome</keyword>
<organism evidence="2 3">
    <name type="scientific">Bdellovibrio reynosensis</name>
    <dbReference type="NCBI Taxonomy" id="2835041"/>
    <lineage>
        <taxon>Bacteria</taxon>
        <taxon>Pseudomonadati</taxon>
        <taxon>Bdellovibrionota</taxon>
        <taxon>Bdellovibrionia</taxon>
        <taxon>Bdellovibrionales</taxon>
        <taxon>Pseudobdellovibrionaceae</taxon>
        <taxon>Bdellovibrio</taxon>
    </lineage>
</organism>
<accession>A0ABY4CD37</accession>
<name>A0ABY4CD37_9BACT</name>
<reference evidence="2" key="1">
    <citation type="submission" date="2022-03" db="EMBL/GenBank/DDBJ databases">
        <title>Genome Identification and Characterization of new species Bdellovibrio reynosense LBG001 sp. nov. from a Mexico soil sample.</title>
        <authorList>
            <person name="Camilli A."/>
            <person name="Ajao Y."/>
            <person name="Guo X."/>
        </authorList>
    </citation>
    <scope>NUCLEOTIDE SEQUENCE</scope>
    <source>
        <strain evidence="2">LBG001</strain>
    </source>
</reference>
<feature type="domain" description="Multi-ubiquitin" evidence="1">
    <location>
        <begin position="79"/>
        <end position="150"/>
    </location>
</feature>
<evidence type="ECO:0000259" key="1">
    <source>
        <dbReference type="Pfam" id="PF14452"/>
    </source>
</evidence>
<evidence type="ECO:0000313" key="3">
    <source>
        <dbReference type="Proteomes" id="UP000830116"/>
    </source>
</evidence>
<dbReference type="Pfam" id="PF14452">
    <property type="entry name" value="Multi_ubiq"/>
    <property type="match status" value="1"/>
</dbReference>
<dbReference type="Proteomes" id="UP000830116">
    <property type="component" value="Chromosome"/>
</dbReference>
<gene>
    <name evidence="2" type="ORF">MNR06_07960</name>
</gene>
<dbReference type="EMBL" id="CP093442">
    <property type="protein sequence ID" value="UOF02886.1"/>
    <property type="molecule type" value="Genomic_DNA"/>
</dbReference>